<dbReference type="Proteomes" id="UP000070186">
    <property type="component" value="Unassembled WGS sequence"/>
</dbReference>
<evidence type="ECO:0000256" key="11">
    <source>
        <dbReference type="ARBA" id="ARBA00034617"/>
    </source>
</evidence>
<dbReference type="Gene3D" id="1.10.486.10">
    <property type="entry name" value="PCRA, domain 4"/>
    <property type="match status" value="1"/>
</dbReference>
<dbReference type="PROSITE" id="PS51198">
    <property type="entry name" value="UVRD_HELICASE_ATP_BIND"/>
    <property type="match status" value="1"/>
</dbReference>
<dbReference type="GO" id="GO:0043138">
    <property type="term" value="F:3'-5' DNA helicase activity"/>
    <property type="evidence" value="ECO:0007669"/>
    <property type="project" value="UniProtKB-EC"/>
</dbReference>
<evidence type="ECO:0000259" key="17">
    <source>
        <dbReference type="PROSITE" id="PS51217"/>
    </source>
</evidence>
<dbReference type="PANTHER" id="PTHR11070:SF2">
    <property type="entry name" value="ATP-DEPENDENT DNA HELICASE SRS2"/>
    <property type="match status" value="1"/>
</dbReference>
<comment type="catalytic activity">
    <reaction evidence="14">
        <text>ATP + H2O = ADP + phosphate + H(+)</text>
        <dbReference type="Rhea" id="RHEA:13065"/>
        <dbReference type="ChEBI" id="CHEBI:15377"/>
        <dbReference type="ChEBI" id="CHEBI:15378"/>
        <dbReference type="ChEBI" id="CHEBI:30616"/>
        <dbReference type="ChEBI" id="CHEBI:43474"/>
        <dbReference type="ChEBI" id="CHEBI:456216"/>
        <dbReference type="EC" id="5.6.2.4"/>
    </reaction>
</comment>
<evidence type="ECO:0000256" key="13">
    <source>
        <dbReference type="ARBA" id="ARBA00034923"/>
    </source>
</evidence>
<dbReference type="InterPro" id="IPR027417">
    <property type="entry name" value="P-loop_NTPase"/>
</dbReference>
<dbReference type="InterPro" id="IPR000212">
    <property type="entry name" value="DNA_helicase_UvrD/REP"/>
</dbReference>
<dbReference type="InterPro" id="IPR011335">
    <property type="entry name" value="Restrct_endonuc-II-like"/>
</dbReference>
<feature type="domain" description="UvrD-like helicase ATP-binding" evidence="16">
    <location>
        <begin position="11"/>
        <end position="492"/>
    </location>
</feature>
<name>A0A133XI20_9RHOO</name>
<dbReference type="GO" id="GO:0000725">
    <property type="term" value="P:recombinational repair"/>
    <property type="evidence" value="ECO:0007669"/>
    <property type="project" value="TreeGrafter"/>
</dbReference>
<evidence type="ECO:0000256" key="2">
    <source>
        <dbReference type="ARBA" id="ARBA00022741"/>
    </source>
</evidence>
<dbReference type="GO" id="GO:0005829">
    <property type="term" value="C:cytosol"/>
    <property type="evidence" value="ECO:0007669"/>
    <property type="project" value="TreeGrafter"/>
</dbReference>
<protein>
    <recommendedName>
        <fullName evidence="12">DNA 3'-5' helicase</fullName>
        <ecNumber evidence="12">5.6.2.4</ecNumber>
    </recommendedName>
    <alternativeName>
        <fullName evidence="13">DNA 3'-5' helicase II</fullName>
    </alternativeName>
</protein>
<evidence type="ECO:0000259" key="16">
    <source>
        <dbReference type="PROSITE" id="PS51198"/>
    </source>
</evidence>
<dbReference type="InterPro" id="IPR014017">
    <property type="entry name" value="DNA_helicase_UvrD-like_C"/>
</dbReference>
<keyword evidence="8" id="KW-0238">DNA-binding</keyword>
<dbReference type="Gene3D" id="3.40.50.300">
    <property type="entry name" value="P-loop containing nucleotide triphosphate hydrolases"/>
    <property type="match status" value="3"/>
</dbReference>
<dbReference type="GO" id="GO:0004527">
    <property type="term" value="F:exonuclease activity"/>
    <property type="evidence" value="ECO:0007669"/>
    <property type="project" value="UniProtKB-KW"/>
</dbReference>
<evidence type="ECO:0000256" key="8">
    <source>
        <dbReference type="ARBA" id="ARBA00023125"/>
    </source>
</evidence>
<dbReference type="SUPFAM" id="SSF52980">
    <property type="entry name" value="Restriction endonuclease-like"/>
    <property type="match status" value="1"/>
</dbReference>
<keyword evidence="9" id="KW-0234">DNA repair</keyword>
<evidence type="ECO:0000256" key="12">
    <source>
        <dbReference type="ARBA" id="ARBA00034808"/>
    </source>
</evidence>
<evidence type="ECO:0000256" key="14">
    <source>
        <dbReference type="ARBA" id="ARBA00048988"/>
    </source>
</evidence>
<keyword evidence="7 15" id="KW-0067">ATP-binding</keyword>
<dbReference type="GO" id="GO:0033202">
    <property type="term" value="C:DNA helicase complex"/>
    <property type="evidence" value="ECO:0007669"/>
    <property type="project" value="TreeGrafter"/>
</dbReference>
<dbReference type="InterPro" id="IPR014016">
    <property type="entry name" value="UvrD-like_ATP-bd"/>
</dbReference>
<reference evidence="18 19" key="1">
    <citation type="submission" date="2015-12" db="EMBL/GenBank/DDBJ databases">
        <title>Nitrous oxide reduction kinetics distinguish bacteria harboring typical versus atypical NosZ.</title>
        <authorList>
            <person name="Yoon S."/>
            <person name="Nissen S."/>
            <person name="Park D."/>
            <person name="Sanford R.A."/>
            <person name="Loeffler F.E."/>
        </authorList>
    </citation>
    <scope>NUCLEOTIDE SEQUENCE [LARGE SCALE GENOMIC DNA]</scope>
    <source>
        <strain evidence="18 19">ATCC BAA-841</strain>
    </source>
</reference>
<comment type="caution">
    <text evidence="18">The sequence shown here is derived from an EMBL/GenBank/DDBJ whole genome shotgun (WGS) entry which is preliminary data.</text>
</comment>
<feature type="domain" description="UvrD-like helicase C-terminal" evidence="17">
    <location>
        <begin position="504"/>
        <end position="774"/>
    </location>
</feature>
<dbReference type="Gene3D" id="3.90.320.10">
    <property type="match status" value="1"/>
</dbReference>
<sequence>MESTAGPGGDRLEEDKIARLRALEIASFIVEAPAGAGKTELLTQRYLRLLAVVDNPEEVLALTFTNKAATEMRDRILGSLERAASGELPEQAHKQLTFDLATKVLAHDARLGWSLLGHPGRLRITTLDALCASLARQMPYLSRFGSQPGVSDDVAAHYATAARRTLEMVEGDGADAGVVAEALAFMDNNAGRLEKLLVSMLGRRDQWVQHATRIESGAMQAEVEAGFAALIERDLAQVGRLLDSAWQQRLMPLARFAAANVPEVLEPLLDWSTPLTAAIDDLPRWQALASLLLTGTGTLRKALNKNIGFPAGKEAATQKEAMGELLADLAGLPGIEDKLGVLGKLPQPELSAAEWATVECFSRLLRLAAGQLWLAFQEAGEVDFIEIAARAGLALGDDEAPTDLAQALDYRIRHLLVDEFQDTSPSQVGLIEKLTRGWMPDDGRTLFVVGDPMQSIYRFRKADVGLFLRCRERGIGDIRLGHLRLFRNNRSYPGIVDWVNTAFPSIFPAADSPEAGAVRYAESAATRAARADSGVIVHPVIERDGSDAIAEEARQVLGIIQQARREAPEERVAVLVRARSHLDALVGEIRRSAPELRFQAVDIEGLDGRQHVQDLLTLFRALQHRADRVHWLALLRAPWCGLTLSDLHALAADDKKQTIWQLMQDETRLARLSDDGRQRLRHVRAVLDLAFAGRARLHPRRWLEGVWLMLGGPRCLEAPEALNDVAAFFALVDKLVAARNLSAETLAAHAAELYAPSDPLGDAVQMMTVHKSKGLEFDTVILPGLHRETGGNESSLLLWDEVAGADGAEHLLVAPIKAKGAGSEPTAYDYLKKLEAERAAHEDERLLYVAATRAIRRLHLVGIAVADANKDDGLKAPAAGTLLKLLWPGVAQPVFAAALAGLVTAGEAASSIDPASFVPPLVRLRDIELADGLRQIPGGLRPAGNPVDLDVAESGLSLEASVGTLVHRCLELIAKNGLESWSTARVASLQPAYRRWLLAQGHGEAEAESGAGEVVAALSQTLAGDTGRWLLADHPLAAAEEAWSSSDGGAPVNHIIDRIFVADGCRWIIDYKTVRLPDDQLAQRAETYRPQLARYAGLFAGDPLPLRLAIYFPLQGRLIELTG</sequence>
<keyword evidence="6" id="KW-0269">Exonuclease</keyword>
<keyword evidence="1" id="KW-0540">Nuclease</keyword>
<evidence type="ECO:0000256" key="4">
    <source>
        <dbReference type="ARBA" id="ARBA00022801"/>
    </source>
</evidence>
<feature type="binding site" evidence="15">
    <location>
        <begin position="32"/>
        <end position="39"/>
    </location>
    <ligand>
        <name>ATP</name>
        <dbReference type="ChEBI" id="CHEBI:30616"/>
    </ligand>
</feature>
<dbReference type="Pfam" id="PF12705">
    <property type="entry name" value="PDDEXK_1"/>
    <property type="match status" value="1"/>
</dbReference>
<keyword evidence="3" id="KW-0227">DNA damage</keyword>
<dbReference type="GO" id="GO:0005524">
    <property type="term" value="F:ATP binding"/>
    <property type="evidence" value="ECO:0007669"/>
    <property type="project" value="UniProtKB-UniRule"/>
</dbReference>
<dbReference type="PANTHER" id="PTHR11070">
    <property type="entry name" value="UVRD / RECB / PCRA DNA HELICASE FAMILY MEMBER"/>
    <property type="match status" value="1"/>
</dbReference>
<keyword evidence="10" id="KW-0413">Isomerase</keyword>
<evidence type="ECO:0000256" key="7">
    <source>
        <dbReference type="ARBA" id="ARBA00022840"/>
    </source>
</evidence>
<evidence type="ECO:0000256" key="15">
    <source>
        <dbReference type="PROSITE-ProRule" id="PRU00560"/>
    </source>
</evidence>
<dbReference type="STRING" id="281362.AT959_12065"/>
<keyword evidence="19" id="KW-1185">Reference proteome</keyword>
<accession>A0A133XI20</accession>
<evidence type="ECO:0000256" key="5">
    <source>
        <dbReference type="ARBA" id="ARBA00022806"/>
    </source>
</evidence>
<dbReference type="EC" id="5.6.2.4" evidence="12"/>
<keyword evidence="4 15" id="KW-0378">Hydrolase</keyword>
<proteinExistence type="predicted"/>
<organism evidence="18 19">
    <name type="scientific">Dechloromonas denitrificans</name>
    <dbReference type="NCBI Taxonomy" id="281362"/>
    <lineage>
        <taxon>Bacteria</taxon>
        <taxon>Pseudomonadati</taxon>
        <taxon>Pseudomonadota</taxon>
        <taxon>Betaproteobacteria</taxon>
        <taxon>Rhodocyclales</taxon>
        <taxon>Azonexaceae</taxon>
        <taxon>Dechloromonas</taxon>
    </lineage>
</organism>
<dbReference type="Pfam" id="PF13361">
    <property type="entry name" value="UvrD_C"/>
    <property type="match status" value="1"/>
</dbReference>
<dbReference type="Pfam" id="PF00580">
    <property type="entry name" value="UvrD-helicase"/>
    <property type="match status" value="2"/>
</dbReference>
<keyword evidence="5 15" id="KW-0347">Helicase</keyword>
<evidence type="ECO:0000256" key="1">
    <source>
        <dbReference type="ARBA" id="ARBA00022722"/>
    </source>
</evidence>
<evidence type="ECO:0000313" key="19">
    <source>
        <dbReference type="Proteomes" id="UP000070186"/>
    </source>
</evidence>
<evidence type="ECO:0000256" key="3">
    <source>
        <dbReference type="ARBA" id="ARBA00022763"/>
    </source>
</evidence>
<dbReference type="InterPro" id="IPR038726">
    <property type="entry name" value="PDDEXK_AddAB-type"/>
</dbReference>
<evidence type="ECO:0000313" key="18">
    <source>
        <dbReference type="EMBL" id="KXB30599.1"/>
    </source>
</evidence>
<dbReference type="PROSITE" id="PS51217">
    <property type="entry name" value="UVRD_HELICASE_CTER"/>
    <property type="match status" value="1"/>
</dbReference>
<dbReference type="GO" id="GO:0003677">
    <property type="term" value="F:DNA binding"/>
    <property type="evidence" value="ECO:0007669"/>
    <property type="project" value="UniProtKB-KW"/>
</dbReference>
<dbReference type="SUPFAM" id="SSF52540">
    <property type="entry name" value="P-loop containing nucleoside triphosphate hydrolases"/>
    <property type="match status" value="1"/>
</dbReference>
<evidence type="ECO:0000256" key="9">
    <source>
        <dbReference type="ARBA" id="ARBA00023204"/>
    </source>
</evidence>
<dbReference type="AlphaFoldDB" id="A0A133XI20"/>
<dbReference type="EMBL" id="LODL01000021">
    <property type="protein sequence ID" value="KXB30599.1"/>
    <property type="molecule type" value="Genomic_DNA"/>
</dbReference>
<evidence type="ECO:0000256" key="10">
    <source>
        <dbReference type="ARBA" id="ARBA00023235"/>
    </source>
</evidence>
<keyword evidence="2 15" id="KW-0547">Nucleotide-binding</keyword>
<gene>
    <name evidence="18" type="ORF">AT959_12065</name>
</gene>
<evidence type="ECO:0000256" key="6">
    <source>
        <dbReference type="ARBA" id="ARBA00022839"/>
    </source>
</evidence>
<dbReference type="InterPro" id="IPR011604">
    <property type="entry name" value="PDDEXK-like_dom_sf"/>
</dbReference>
<comment type="catalytic activity">
    <reaction evidence="11">
        <text>Couples ATP hydrolysis with the unwinding of duplex DNA by translocating in the 3'-5' direction.</text>
        <dbReference type="EC" id="5.6.2.4"/>
    </reaction>
</comment>